<dbReference type="SUPFAM" id="SSF109640">
    <property type="entry name" value="KRAB domain (Kruppel-associated box)"/>
    <property type="match status" value="1"/>
</dbReference>
<dbReference type="Gene3D" id="6.10.140.140">
    <property type="match status" value="1"/>
</dbReference>
<feature type="domain" description="KRAB" evidence="1">
    <location>
        <begin position="9"/>
        <end position="80"/>
    </location>
</feature>
<evidence type="ECO:0000313" key="2">
    <source>
        <dbReference type="Ensembl" id="ENSSSCP00025016577.1"/>
    </source>
</evidence>
<evidence type="ECO:0000259" key="1">
    <source>
        <dbReference type="PROSITE" id="PS50805"/>
    </source>
</evidence>
<accession>A0A8D0RS85</accession>
<name>A0A8D0RS85_PIG</name>
<dbReference type="Ensembl" id="ENSSSCT00025039162.1">
    <property type="protein sequence ID" value="ENSSSCP00025016577.1"/>
    <property type="gene ID" value="ENSSSCG00025028833.1"/>
</dbReference>
<dbReference type="SMART" id="SM00349">
    <property type="entry name" value="KRAB"/>
    <property type="match status" value="1"/>
</dbReference>
<dbReference type="GO" id="GO:0006355">
    <property type="term" value="P:regulation of DNA-templated transcription"/>
    <property type="evidence" value="ECO:0007669"/>
    <property type="project" value="InterPro"/>
</dbReference>
<protein>
    <recommendedName>
        <fullName evidence="1">KRAB domain-containing protein</fullName>
    </recommendedName>
</protein>
<dbReference type="InterPro" id="IPR050169">
    <property type="entry name" value="Krueppel_C2H2_ZnF"/>
</dbReference>
<organism evidence="2 3">
    <name type="scientific">Sus scrofa</name>
    <name type="common">Pig</name>
    <dbReference type="NCBI Taxonomy" id="9823"/>
    <lineage>
        <taxon>Eukaryota</taxon>
        <taxon>Metazoa</taxon>
        <taxon>Chordata</taxon>
        <taxon>Craniata</taxon>
        <taxon>Vertebrata</taxon>
        <taxon>Euteleostomi</taxon>
        <taxon>Mammalia</taxon>
        <taxon>Eutheria</taxon>
        <taxon>Laurasiatheria</taxon>
        <taxon>Artiodactyla</taxon>
        <taxon>Suina</taxon>
        <taxon>Suidae</taxon>
        <taxon>Sus</taxon>
    </lineage>
</organism>
<dbReference type="Pfam" id="PF01352">
    <property type="entry name" value="KRAB"/>
    <property type="match status" value="1"/>
</dbReference>
<dbReference type="PROSITE" id="PS50805">
    <property type="entry name" value="KRAB"/>
    <property type="match status" value="1"/>
</dbReference>
<dbReference type="Proteomes" id="UP000694727">
    <property type="component" value="Unplaced"/>
</dbReference>
<dbReference type="AlphaFoldDB" id="A0A8D0RS85"/>
<reference evidence="2" key="1">
    <citation type="submission" date="2025-08" db="UniProtKB">
        <authorList>
            <consortium name="Ensembl"/>
        </authorList>
    </citation>
    <scope>IDENTIFICATION</scope>
</reference>
<proteinExistence type="predicted"/>
<sequence>HLQPSLVSVTFDDVAVTFTQEEWGQLDPAQRTLYQEVMLENRGLLVSLGCPVPRPELICQLEHGGELWMVQKDLSQSTCPGRSPGVGGGRPWPWSPGEAMEPFDLSVHVRSIVFCLFVCFSF</sequence>
<dbReference type="PANTHER" id="PTHR23232:SF151">
    <property type="entry name" value="EXPRESSED SEQUENCE AW146154-RELATED"/>
    <property type="match status" value="1"/>
</dbReference>
<dbReference type="CDD" id="cd07765">
    <property type="entry name" value="KRAB_A-box"/>
    <property type="match status" value="1"/>
</dbReference>
<dbReference type="InterPro" id="IPR036051">
    <property type="entry name" value="KRAB_dom_sf"/>
</dbReference>
<dbReference type="InterPro" id="IPR001909">
    <property type="entry name" value="KRAB"/>
</dbReference>
<dbReference type="PANTHER" id="PTHR23232">
    <property type="entry name" value="KRAB DOMAIN C2H2 ZINC FINGER"/>
    <property type="match status" value="1"/>
</dbReference>
<evidence type="ECO:0000313" key="3">
    <source>
        <dbReference type="Proteomes" id="UP000694727"/>
    </source>
</evidence>